<protein>
    <submittedName>
        <fullName evidence="2">Uncharacterized protein</fullName>
    </submittedName>
</protein>
<dbReference type="AlphaFoldDB" id="A0AB39QWP1"/>
<feature type="region of interest" description="Disordered" evidence="1">
    <location>
        <begin position="1"/>
        <end position="33"/>
    </location>
</feature>
<feature type="compositionally biased region" description="Basic and acidic residues" evidence="1">
    <location>
        <begin position="22"/>
        <end position="33"/>
    </location>
</feature>
<evidence type="ECO:0000256" key="1">
    <source>
        <dbReference type="SAM" id="MobiDB-lite"/>
    </source>
</evidence>
<name>A0AB39QWP1_9ACTN</name>
<accession>A0AB39QWP1</accession>
<feature type="compositionally biased region" description="Polar residues" evidence="1">
    <location>
        <begin position="1"/>
        <end position="10"/>
    </location>
</feature>
<evidence type="ECO:0000313" key="2">
    <source>
        <dbReference type="EMBL" id="XDQ45244.1"/>
    </source>
</evidence>
<dbReference type="RefSeq" id="WP_369223956.1">
    <property type="nucleotide sequence ID" value="NZ_CP163441.1"/>
</dbReference>
<reference evidence="2" key="1">
    <citation type="submission" date="2024-07" db="EMBL/GenBank/DDBJ databases">
        <authorList>
            <person name="Yu S.T."/>
        </authorList>
    </citation>
    <scope>NUCLEOTIDE SEQUENCE</scope>
    <source>
        <strain evidence="2">R39</strain>
    </source>
</reference>
<dbReference type="EMBL" id="CP163441">
    <property type="protein sequence ID" value="XDQ45244.1"/>
    <property type="molecule type" value="Genomic_DNA"/>
</dbReference>
<proteinExistence type="predicted"/>
<sequence length="69" mass="7498">MPQRQPQLTEIQPDLGIAPEYDSGRRQKPDEAREAALRRVCDGFTATISPRSAARLADLLSAASYAQAA</sequence>
<organism evidence="2">
    <name type="scientific">Streptomyces sp. R39</name>
    <dbReference type="NCBI Taxonomy" id="3238631"/>
    <lineage>
        <taxon>Bacteria</taxon>
        <taxon>Bacillati</taxon>
        <taxon>Actinomycetota</taxon>
        <taxon>Actinomycetes</taxon>
        <taxon>Kitasatosporales</taxon>
        <taxon>Streptomycetaceae</taxon>
        <taxon>Streptomyces</taxon>
    </lineage>
</organism>
<gene>
    <name evidence="2" type="ORF">AB5J52_24975</name>
</gene>